<name>A0ABN1HE63_9ACTN</name>
<proteinExistence type="predicted"/>
<feature type="chain" id="PRO_5046141817" evidence="2">
    <location>
        <begin position="34"/>
        <end position="117"/>
    </location>
</feature>
<keyword evidence="2" id="KW-0732">Signal</keyword>
<evidence type="ECO:0000313" key="4">
    <source>
        <dbReference type="Proteomes" id="UP001500957"/>
    </source>
</evidence>
<feature type="compositionally biased region" description="Basic and acidic residues" evidence="1">
    <location>
        <begin position="77"/>
        <end position="86"/>
    </location>
</feature>
<evidence type="ECO:0000256" key="2">
    <source>
        <dbReference type="SAM" id="SignalP"/>
    </source>
</evidence>
<protein>
    <submittedName>
        <fullName evidence="3">Uncharacterized protein</fullName>
    </submittedName>
</protein>
<dbReference type="RefSeq" id="WP_344609902.1">
    <property type="nucleotide sequence ID" value="NZ_BAAAHE010000068.1"/>
</dbReference>
<evidence type="ECO:0000256" key="1">
    <source>
        <dbReference type="SAM" id="MobiDB-lite"/>
    </source>
</evidence>
<feature type="signal peptide" evidence="2">
    <location>
        <begin position="1"/>
        <end position="33"/>
    </location>
</feature>
<sequence length="117" mass="11140">MRTAPTQTRTRSLATRLAATGAAAILAATGLVAATDSGAESSSTQVAFVDPVPLFPIPIPCTGSPLDAQSTCAGGGHYDKGGDRGDGVGGDTPQLGGANSGGENGGGKTGGEGGPEA</sequence>
<dbReference type="Proteomes" id="UP001500957">
    <property type="component" value="Unassembled WGS sequence"/>
</dbReference>
<comment type="caution">
    <text evidence="3">The sequence shown here is derived from an EMBL/GenBank/DDBJ whole genome shotgun (WGS) entry which is preliminary data.</text>
</comment>
<reference evidence="3 4" key="1">
    <citation type="journal article" date="2019" name="Int. J. Syst. Evol. Microbiol.">
        <title>The Global Catalogue of Microorganisms (GCM) 10K type strain sequencing project: providing services to taxonomists for standard genome sequencing and annotation.</title>
        <authorList>
            <consortium name="The Broad Institute Genomics Platform"/>
            <consortium name="The Broad Institute Genome Sequencing Center for Infectious Disease"/>
            <person name="Wu L."/>
            <person name="Ma J."/>
        </authorList>
    </citation>
    <scope>NUCLEOTIDE SEQUENCE [LARGE SCALE GENOMIC DNA]</scope>
    <source>
        <strain evidence="3 4">JCM 10671</strain>
    </source>
</reference>
<accession>A0ABN1HE63</accession>
<gene>
    <name evidence="3" type="ORF">GCM10009547_49320</name>
</gene>
<organism evidence="3 4">
    <name type="scientific">Sporichthya brevicatena</name>
    <dbReference type="NCBI Taxonomy" id="171442"/>
    <lineage>
        <taxon>Bacteria</taxon>
        <taxon>Bacillati</taxon>
        <taxon>Actinomycetota</taxon>
        <taxon>Actinomycetes</taxon>
        <taxon>Sporichthyales</taxon>
        <taxon>Sporichthyaceae</taxon>
        <taxon>Sporichthya</taxon>
    </lineage>
</organism>
<feature type="compositionally biased region" description="Gly residues" evidence="1">
    <location>
        <begin position="98"/>
        <end position="117"/>
    </location>
</feature>
<dbReference type="EMBL" id="BAAAHE010000068">
    <property type="protein sequence ID" value="GAA0639325.1"/>
    <property type="molecule type" value="Genomic_DNA"/>
</dbReference>
<keyword evidence="4" id="KW-1185">Reference proteome</keyword>
<feature type="region of interest" description="Disordered" evidence="1">
    <location>
        <begin position="63"/>
        <end position="117"/>
    </location>
</feature>
<evidence type="ECO:0000313" key="3">
    <source>
        <dbReference type="EMBL" id="GAA0639325.1"/>
    </source>
</evidence>